<feature type="transmembrane region" description="Helical" evidence="1">
    <location>
        <begin position="168"/>
        <end position="184"/>
    </location>
</feature>
<keyword evidence="3" id="KW-0645">Protease</keyword>
<evidence type="ECO:0000256" key="1">
    <source>
        <dbReference type="SAM" id="Phobius"/>
    </source>
</evidence>
<reference evidence="3 4" key="1">
    <citation type="submission" date="2022-07" db="EMBL/GenBank/DDBJ databases">
        <title>Novel species in genus Arthrobacter.</title>
        <authorList>
            <person name="Liu Y."/>
        </authorList>
    </citation>
    <scope>NUCLEOTIDE SEQUENCE [LARGE SCALE GENOMIC DNA]</scope>
    <source>
        <strain evidence="4">zg-Y859</strain>
    </source>
</reference>
<evidence type="ECO:0000313" key="3">
    <source>
        <dbReference type="EMBL" id="MCQ1949095.1"/>
    </source>
</evidence>
<dbReference type="InterPro" id="IPR003675">
    <property type="entry name" value="Rce1/LyrA-like_dom"/>
</dbReference>
<evidence type="ECO:0000313" key="4">
    <source>
        <dbReference type="Proteomes" id="UP001206924"/>
    </source>
</evidence>
<gene>
    <name evidence="3" type="ORF">NNX28_04015</name>
</gene>
<keyword evidence="3" id="KW-0482">Metalloprotease</keyword>
<feature type="domain" description="CAAX prenyl protease 2/Lysostaphin resistance protein A-like" evidence="2">
    <location>
        <begin position="133"/>
        <end position="223"/>
    </location>
</feature>
<evidence type="ECO:0000259" key="2">
    <source>
        <dbReference type="Pfam" id="PF02517"/>
    </source>
</evidence>
<sequence>MNLQQRFGLFHSRPDWRAARRPRRGWQIVAVGIAIAYSPMWLPRIPGAAGIAPGLPGPASSIFWNALAVGGLAVYVAAVERRRPASIGMRKPQGKDLEWALYLFGVYMAWQWLIRAVLPPTADTGTAVIAALPVTAVLGMIVSAAVFEEILYRGYPIERLSELTGRRWLAYALTVPLFIAPHIFFFGVQWLWTAGVGAVVIYVLYAKTQNLPACMLLHLGINLPILIPTIAAHVGG</sequence>
<keyword evidence="3" id="KW-0378">Hydrolase</keyword>
<name>A0ABT1NN67_9MICC</name>
<feature type="transmembrane region" description="Helical" evidence="1">
    <location>
        <begin position="190"/>
        <end position="206"/>
    </location>
</feature>
<feature type="transmembrane region" description="Helical" evidence="1">
    <location>
        <begin position="25"/>
        <end position="42"/>
    </location>
</feature>
<proteinExistence type="predicted"/>
<feature type="transmembrane region" description="Helical" evidence="1">
    <location>
        <begin position="99"/>
        <end position="118"/>
    </location>
</feature>
<accession>A0ABT1NN67</accession>
<keyword evidence="1" id="KW-0472">Membrane</keyword>
<dbReference type="Pfam" id="PF02517">
    <property type="entry name" value="Rce1-like"/>
    <property type="match status" value="1"/>
</dbReference>
<dbReference type="Proteomes" id="UP001206924">
    <property type="component" value="Unassembled WGS sequence"/>
</dbReference>
<keyword evidence="4" id="KW-1185">Reference proteome</keyword>
<protein>
    <submittedName>
        <fullName evidence="3">CPBP family intramembrane metalloprotease</fullName>
    </submittedName>
</protein>
<keyword evidence="1" id="KW-0812">Transmembrane</keyword>
<keyword evidence="1" id="KW-1133">Transmembrane helix</keyword>
<dbReference type="RefSeq" id="WP_255868633.1">
    <property type="nucleotide sequence ID" value="NZ_JANFLV010000003.1"/>
</dbReference>
<dbReference type="GO" id="GO:0008237">
    <property type="term" value="F:metallopeptidase activity"/>
    <property type="evidence" value="ECO:0007669"/>
    <property type="project" value="UniProtKB-KW"/>
</dbReference>
<feature type="transmembrane region" description="Helical" evidence="1">
    <location>
        <begin position="62"/>
        <end position="79"/>
    </location>
</feature>
<dbReference type="EMBL" id="JANFLP010000005">
    <property type="protein sequence ID" value="MCQ1949095.1"/>
    <property type="molecule type" value="Genomic_DNA"/>
</dbReference>
<organism evidence="3 4">
    <name type="scientific">Arthrobacter jinronghuae</name>
    <dbReference type="NCBI Taxonomy" id="2964609"/>
    <lineage>
        <taxon>Bacteria</taxon>
        <taxon>Bacillati</taxon>
        <taxon>Actinomycetota</taxon>
        <taxon>Actinomycetes</taxon>
        <taxon>Micrococcales</taxon>
        <taxon>Micrococcaceae</taxon>
        <taxon>Arthrobacter</taxon>
    </lineage>
</organism>
<comment type="caution">
    <text evidence="3">The sequence shown here is derived from an EMBL/GenBank/DDBJ whole genome shotgun (WGS) entry which is preliminary data.</text>
</comment>
<feature type="transmembrane region" description="Helical" evidence="1">
    <location>
        <begin position="213"/>
        <end position="234"/>
    </location>
</feature>
<feature type="transmembrane region" description="Helical" evidence="1">
    <location>
        <begin position="124"/>
        <end position="147"/>
    </location>
</feature>